<dbReference type="InterPro" id="IPR005543">
    <property type="entry name" value="PASTA_dom"/>
</dbReference>
<reference evidence="13 14" key="1">
    <citation type="submission" date="2017-10" db="EMBL/GenBank/DDBJ databases">
        <title>Sequencing the genomes of 1000 actinobacteria strains.</title>
        <authorList>
            <person name="Klenk H.-P."/>
        </authorList>
    </citation>
    <scope>NUCLEOTIDE SEQUENCE [LARGE SCALE GENOMIC DNA]</scope>
    <source>
        <strain evidence="13 14">DSM 21574</strain>
    </source>
</reference>
<name>A0A2A9E9G9_9MICO</name>
<dbReference type="SMART" id="SM00220">
    <property type="entry name" value="S_TKc"/>
    <property type="match status" value="1"/>
</dbReference>
<dbReference type="FunFam" id="1.10.510.10:FF:000021">
    <property type="entry name" value="Serine/threonine protein kinase"/>
    <property type="match status" value="1"/>
</dbReference>
<keyword evidence="5 13" id="KW-0418">Kinase</keyword>
<evidence type="ECO:0000256" key="6">
    <source>
        <dbReference type="ARBA" id="ARBA00022840"/>
    </source>
</evidence>
<evidence type="ECO:0000259" key="11">
    <source>
        <dbReference type="PROSITE" id="PS50011"/>
    </source>
</evidence>
<dbReference type="EC" id="2.7.11.1" evidence="1"/>
<gene>
    <name evidence="13" type="ORF">ATL41_0153</name>
</gene>
<evidence type="ECO:0000313" key="14">
    <source>
        <dbReference type="Proteomes" id="UP000221394"/>
    </source>
</evidence>
<evidence type="ECO:0000259" key="12">
    <source>
        <dbReference type="PROSITE" id="PS51178"/>
    </source>
</evidence>
<dbReference type="Gene3D" id="1.10.510.10">
    <property type="entry name" value="Transferase(Phosphotransferase) domain 1"/>
    <property type="match status" value="1"/>
</dbReference>
<keyword evidence="2" id="KW-0723">Serine/threonine-protein kinase</keyword>
<dbReference type="GO" id="GO:0045717">
    <property type="term" value="P:negative regulation of fatty acid biosynthetic process"/>
    <property type="evidence" value="ECO:0007669"/>
    <property type="project" value="UniProtKB-ARBA"/>
</dbReference>
<dbReference type="InterPro" id="IPR011009">
    <property type="entry name" value="Kinase-like_dom_sf"/>
</dbReference>
<dbReference type="CDD" id="cd06577">
    <property type="entry name" value="PASTA_pknB"/>
    <property type="match status" value="4"/>
</dbReference>
<evidence type="ECO:0000256" key="10">
    <source>
        <dbReference type="SAM" id="Phobius"/>
    </source>
</evidence>
<feature type="domain" description="PASTA" evidence="12">
    <location>
        <begin position="429"/>
        <end position="491"/>
    </location>
</feature>
<keyword evidence="4" id="KW-0547">Nucleotide-binding</keyword>
<feature type="region of interest" description="Disordered" evidence="9">
    <location>
        <begin position="283"/>
        <end position="352"/>
    </location>
</feature>
<feature type="domain" description="PASTA" evidence="12">
    <location>
        <begin position="561"/>
        <end position="627"/>
    </location>
</feature>
<protein>
    <recommendedName>
        <fullName evidence="1">non-specific serine/threonine protein kinase</fullName>
        <ecNumber evidence="1">2.7.11.1</ecNumber>
    </recommendedName>
</protein>
<dbReference type="PANTHER" id="PTHR43289:SF34">
    <property type="entry name" value="SERINE_THREONINE-PROTEIN KINASE YBDM-RELATED"/>
    <property type="match status" value="1"/>
</dbReference>
<evidence type="ECO:0000256" key="9">
    <source>
        <dbReference type="SAM" id="MobiDB-lite"/>
    </source>
</evidence>
<keyword evidence="6" id="KW-0067">ATP-binding</keyword>
<dbReference type="CDD" id="cd14014">
    <property type="entry name" value="STKc_PknB_like"/>
    <property type="match status" value="1"/>
</dbReference>
<evidence type="ECO:0000256" key="3">
    <source>
        <dbReference type="ARBA" id="ARBA00022679"/>
    </source>
</evidence>
<comment type="caution">
    <text evidence="13">The sequence shown here is derived from an EMBL/GenBank/DDBJ whole genome shotgun (WGS) entry which is preliminary data.</text>
</comment>
<dbReference type="Gene3D" id="3.30.10.20">
    <property type="match status" value="4"/>
</dbReference>
<sequence length="691" mass="72842">MGATLTDPLVGKLVDGRYRVVSRIARGGMATVYLATDRRLDRDVALKVMHPHLADGADGADFISRFRREARAAARLTHPGLVAVYDQGLDGETSYLTMEFIDGTNLRHALVTEGALQVRRAFSIVESVLDALATAHRTNLVHRDIKPENVLIAEDGRVKVADFGLARAVTEVTSTATGTVFGTVAYLAPEIILTGTCDARTDVYAVGILLFEMLTGRQPHTGETPIQVAYKHVNTDIPAPSSLVSWLPQEIDELVCALAARPPEDRPTDATAALDLVRRTRASLDPSDLDRRAQYTPAPAPSSASADSDADDEGLVASPDSASEASGETGLPPVPPPPTTGEQPAVAESPQDAVTQSLAVGAPGAASGTTIALPIGLPGTAEDEATPVKARERRRHRMLVAVLTLVLLAAIAGGVTVWWTGYGPGAYTNVPTGLAGQEQAAAVDMLTGLDLGHTVTERYDDAVPKGAVVETTPGEGQEIKRGGVVELVVSLGVETFVVPEKLVGMARDEAAAAIEATGLTVGPDDRVHDDKIPAGQVMKVSHEGGEAIPHYTPVVLTVSDGPAPVTVPQVVNTTREDATRVLKDLGLKVKVKKDFSETVPEGRVVAQSIEPSGQAKRTDTITITVSKGRPLVAVPDVRGMDTDAAHAELEKFDLVPEDQFAWGGFLGKVRFQSVDPGVEVPKGTTVSLTIF</sequence>
<feature type="domain" description="PASTA" evidence="12">
    <location>
        <begin position="492"/>
        <end position="560"/>
    </location>
</feature>
<evidence type="ECO:0000256" key="1">
    <source>
        <dbReference type="ARBA" id="ARBA00012513"/>
    </source>
</evidence>
<dbReference type="SUPFAM" id="SSF56112">
    <property type="entry name" value="Protein kinase-like (PK-like)"/>
    <property type="match status" value="1"/>
</dbReference>
<feature type="domain" description="PASTA" evidence="12">
    <location>
        <begin position="628"/>
        <end position="691"/>
    </location>
</feature>
<dbReference type="RefSeq" id="WP_181010221.1">
    <property type="nucleotide sequence ID" value="NZ_PDJH01000001.1"/>
</dbReference>
<evidence type="ECO:0000256" key="4">
    <source>
        <dbReference type="ARBA" id="ARBA00022741"/>
    </source>
</evidence>
<feature type="transmembrane region" description="Helical" evidence="10">
    <location>
        <begin position="399"/>
        <end position="419"/>
    </location>
</feature>
<dbReference type="PANTHER" id="PTHR43289">
    <property type="entry name" value="MITOGEN-ACTIVATED PROTEIN KINASE KINASE KINASE 20-RELATED"/>
    <property type="match status" value="1"/>
</dbReference>
<dbReference type="PROSITE" id="PS51178">
    <property type="entry name" value="PASTA"/>
    <property type="match status" value="4"/>
</dbReference>
<proteinExistence type="predicted"/>
<dbReference type="FunFam" id="3.30.200.20:FF:000035">
    <property type="entry name" value="Serine/threonine protein kinase Stk1"/>
    <property type="match status" value="1"/>
</dbReference>
<dbReference type="PROSITE" id="PS50011">
    <property type="entry name" value="PROTEIN_KINASE_DOM"/>
    <property type="match status" value="1"/>
</dbReference>
<keyword evidence="10" id="KW-1133">Transmembrane helix</keyword>
<dbReference type="Gene3D" id="3.30.200.20">
    <property type="entry name" value="Phosphorylase Kinase, domain 1"/>
    <property type="match status" value="1"/>
</dbReference>
<dbReference type="InterPro" id="IPR008271">
    <property type="entry name" value="Ser/Thr_kinase_AS"/>
</dbReference>
<keyword evidence="3" id="KW-0808">Transferase</keyword>
<dbReference type="GO" id="GO:0004674">
    <property type="term" value="F:protein serine/threonine kinase activity"/>
    <property type="evidence" value="ECO:0007669"/>
    <property type="project" value="UniProtKB-KW"/>
</dbReference>
<dbReference type="NCBIfam" id="NF033483">
    <property type="entry name" value="PknB_PASTA_kin"/>
    <property type="match status" value="1"/>
</dbReference>
<comment type="catalytic activity">
    <reaction evidence="8">
        <text>L-seryl-[protein] + ATP = O-phospho-L-seryl-[protein] + ADP + H(+)</text>
        <dbReference type="Rhea" id="RHEA:17989"/>
        <dbReference type="Rhea" id="RHEA-COMP:9863"/>
        <dbReference type="Rhea" id="RHEA-COMP:11604"/>
        <dbReference type="ChEBI" id="CHEBI:15378"/>
        <dbReference type="ChEBI" id="CHEBI:29999"/>
        <dbReference type="ChEBI" id="CHEBI:30616"/>
        <dbReference type="ChEBI" id="CHEBI:83421"/>
        <dbReference type="ChEBI" id="CHEBI:456216"/>
        <dbReference type="EC" id="2.7.11.1"/>
    </reaction>
</comment>
<dbReference type="GO" id="GO:0005524">
    <property type="term" value="F:ATP binding"/>
    <property type="evidence" value="ECO:0007669"/>
    <property type="project" value="UniProtKB-KW"/>
</dbReference>
<accession>A0A2A9E9G9</accession>
<feature type="region of interest" description="Disordered" evidence="9">
    <location>
        <begin position="369"/>
        <end position="391"/>
    </location>
</feature>
<comment type="catalytic activity">
    <reaction evidence="7">
        <text>L-threonyl-[protein] + ATP = O-phospho-L-threonyl-[protein] + ADP + H(+)</text>
        <dbReference type="Rhea" id="RHEA:46608"/>
        <dbReference type="Rhea" id="RHEA-COMP:11060"/>
        <dbReference type="Rhea" id="RHEA-COMP:11605"/>
        <dbReference type="ChEBI" id="CHEBI:15378"/>
        <dbReference type="ChEBI" id="CHEBI:30013"/>
        <dbReference type="ChEBI" id="CHEBI:30616"/>
        <dbReference type="ChEBI" id="CHEBI:61977"/>
        <dbReference type="ChEBI" id="CHEBI:456216"/>
        <dbReference type="EC" id="2.7.11.1"/>
    </reaction>
</comment>
<feature type="domain" description="Protein kinase" evidence="11">
    <location>
        <begin position="18"/>
        <end position="284"/>
    </location>
</feature>
<dbReference type="Pfam" id="PF03793">
    <property type="entry name" value="PASTA"/>
    <property type="match status" value="4"/>
</dbReference>
<evidence type="ECO:0000256" key="2">
    <source>
        <dbReference type="ARBA" id="ARBA00022527"/>
    </source>
</evidence>
<evidence type="ECO:0000313" key="13">
    <source>
        <dbReference type="EMBL" id="PFG35473.1"/>
    </source>
</evidence>
<evidence type="ECO:0000256" key="8">
    <source>
        <dbReference type="ARBA" id="ARBA00048679"/>
    </source>
</evidence>
<evidence type="ECO:0000256" key="7">
    <source>
        <dbReference type="ARBA" id="ARBA00047899"/>
    </source>
</evidence>
<evidence type="ECO:0000256" key="5">
    <source>
        <dbReference type="ARBA" id="ARBA00022777"/>
    </source>
</evidence>
<keyword evidence="10" id="KW-0812">Transmembrane</keyword>
<keyword evidence="10" id="KW-0472">Membrane</keyword>
<dbReference type="Pfam" id="PF00069">
    <property type="entry name" value="Pkinase"/>
    <property type="match status" value="1"/>
</dbReference>
<dbReference type="Proteomes" id="UP000221394">
    <property type="component" value="Unassembled WGS sequence"/>
</dbReference>
<dbReference type="EMBL" id="PDJH01000001">
    <property type="protein sequence ID" value="PFG35473.1"/>
    <property type="molecule type" value="Genomic_DNA"/>
</dbReference>
<dbReference type="SMART" id="SM00740">
    <property type="entry name" value="PASTA"/>
    <property type="match status" value="4"/>
</dbReference>
<dbReference type="SUPFAM" id="SSF54184">
    <property type="entry name" value="Penicillin-binding protein 2x (pbp-2x), c-terminal domain"/>
    <property type="match status" value="1"/>
</dbReference>
<dbReference type="InterPro" id="IPR000719">
    <property type="entry name" value="Prot_kinase_dom"/>
</dbReference>
<organism evidence="13 14">
    <name type="scientific">Flavimobilis soli</name>
    <dbReference type="NCBI Taxonomy" id="442709"/>
    <lineage>
        <taxon>Bacteria</taxon>
        <taxon>Bacillati</taxon>
        <taxon>Actinomycetota</taxon>
        <taxon>Actinomycetes</taxon>
        <taxon>Micrococcales</taxon>
        <taxon>Jonesiaceae</taxon>
        <taxon>Flavimobilis</taxon>
    </lineage>
</organism>
<keyword evidence="14" id="KW-1185">Reference proteome</keyword>
<dbReference type="PROSITE" id="PS00108">
    <property type="entry name" value="PROTEIN_KINASE_ST"/>
    <property type="match status" value="1"/>
</dbReference>
<dbReference type="AlphaFoldDB" id="A0A2A9E9G9"/>